<keyword evidence="5 7" id="KW-0288">FMN</keyword>
<organism evidence="9 10">
    <name type="scientific">Buchnera aphidicola subsp. Rhopalosiphum padi</name>
    <dbReference type="NCBI Taxonomy" id="98793"/>
    <lineage>
        <taxon>Bacteria</taxon>
        <taxon>Pseudomonadati</taxon>
        <taxon>Pseudomonadota</taxon>
        <taxon>Gammaproteobacteria</taxon>
        <taxon>Enterobacterales</taxon>
        <taxon>Erwiniaceae</taxon>
        <taxon>Buchnera</taxon>
    </lineage>
</organism>
<dbReference type="PROSITE" id="PS00201">
    <property type="entry name" value="FLAVODOXIN"/>
    <property type="match status" value="1"/>
</dbReference>
<comment type="similarity">
    <text evidence="2 7">Belongs to the flavodoxin family.</text>
</comment>
<comment type="function">
    <text evidence="7">Low-potential electron donor to a number of redox enzymes.</text>
</comment>
<evidence type="ECO:0000256" key="3">
    <source>
        <dbReference type="ARBA" id="ARBA00022448"/>
    </source>
</evidence>
<dbReference type="InterPro" id="IPR010086">
    <property type="entry name" value="Flavodoxin_lc"/>
</dbReference>
<dbReference type="Gene3D" id="3.40.50.360">
    <property type="match status" value="1"/>
</dbReference>
<accession>A0A4D6YH02</accession>
<keyword evidence="6 7" id="KW-0249">Electron transport</keyword>
<dbReference type="RefSeq" id="WP_158337150.1">
    <property type="nucleotide sequence ID" value="NZ_CP034858.1"/>
</dbReference>
<dbReference type="Proteomes" id="UP000298688">
    <property type="component" value="Chromosome"/>
</dbReference>
<dbReference type="OrthoDB" id="359268at2"/>
<dbReference type="PIRSF" id="PIRSF038996">
    <property type="entry name" value="FldA"/>
    <property type="match status" value="1"/>
</dbReference>
<gene>
    <name evidence="9" type="primary">fldA</name>
    <name evidence="9" type="ORF">D9V76_01540</name>
</gene>
<dbReference type="PANTHER" id="PTHR42809:SF1">
    <property type="entry name" value="FLAVODOXIN 1"/>
    <property type="match status" value="1"/>
</dbReference>
<dbReference type="InterPro" id="IPR050619">
    <property type="entry name" value="Flavodoxin"/>
</dbReference>
<dbReference type="EMBL" id="CP034858">
    <property type="protein sequence ID" value="QCI24938.1"/>
    <property type="molecule type" value="Genomic_DNA"/>
</dbReference>
<dbReference type="InterPro" id="IPR008254">
    <property type="entry name" value="Flavodoxin/NO_synth"/>
</dbReference>
<dbReference type="InterPro" id="IPR001226">
    <property type="entry name" value="Flavodoxin_CS"/>
</dbReference>
<name>A0A4D6YH02_BUCRP</name>
<dbReference type="PANTHER" id="PTHR42809">
    <property type="entry name" value="FLAVODOXIN 2"/>
    <property type="match status" value="1"/>
</dbReference>
<keyword evidence="4 7" id="KW-0285">Flavoprotein</keyword>
<evidence type="ECO:0000256" key="4">
    <source>
        <dbReference type="ARBA" id="ARBA00022630"/>
    </source>
</evidence>
<dbReference type="PROSITE" id="PS50902">
    <property type="entry name" value="FLAVODOXIN_LIKE"/>
    <property type="match status" value="1"/>
</dbReference>
<dbReference type="GO" id="GO:0010181">
    <property type="term" value="F:FMN binding"/>
    <property type="evidence" value="ECO:0007669"/>
    <property type="project" value="UniProtKB-UniRule"/>
</dbReference>
<dbReference type="NCBIfam" id="NF006739">
    <property type="entry name" value="PRK09267.1-5"/>
    <property type="match status" value="1"/>
</dbReference>
<evidence type="ECO:0000313" key="10">
    <source>
        <dbReference type="Proteomes" id="UP000298688"/>
    </source>
</evidence>
<dbReference type="SUPFAM" id="SSF52218">
    <property type="entry name" value="Flavoproteins"/>
    <property type="match status" value="1"/>
</dbReference>
<evidence type="ECO:0000256" key="5">
    <source>
        <dbReference type="ARBA" id="ARBA00022643"/>
    </source>
</evidence>
<protein>
    <recommendedName>
        <fullName evidence="7">Flavodoxin</fullName>
    </recommendedName>
</protein>
<reference evidence="9 10" key="2">
    <citation type="submission" date="2019-05" db="EMBL/GenBank/DDBJ databases">
        <title>Genome evolution of the obligate endosymbiont Buchnera aphidicola.</title>
        <authorList>
            <person name="Moran N.A."/>
        </authorList>
    </citation>
    <scope>NUCLEOTIDE SEQUENCE [LARGE SCALE GENOMIC DNA]</scope>
    <source>
        <strain evidence="9 10">Rpa</strain>
    </source>
</reference>
<evidence type="ECO:0000256" key="2">
    <source>
        <dbReference type="ARBA" id="ARBA00005267"/>
    </source>
</evidence>
<comment type="cofactor">
    <cofactor evidence="1 7">
        <name>FMN</name>
        <dbReference type="ChEBI" id="CHEBI:58210"/>
    </cofactor>
</comment>
<evidence type="ECO:0000259" key="8">
    <source>
        <dbReference type="PROSITE" id="PS50902"/>
    </source>
</evidence>
<evidence type="ECO:0000256" key="6">
    <source>
        <dbReference type="ARBA" id="ARBA00022982"/>
    </source>
</evidence>
<keyword evidence="3 7" id="KW-0813">Transport</keyword>
<dbReference type="Pfam" id="PF00258">
    <property type="entry name" value="Flavodoxin_1"/>
    <property type="match status" value="1"/>
</dbReference>
<reference evidence="9 10" key="1">
    <citation type="submission" date="2018-12" db="EMBL/GenBank/DDBJ databases">
        <authorList>
            <person name="Chong R.A."/>
        </authorList>
    </citation>
    <scope>NUCLEOTIDE SEQUENCE [LARGE SCALE GENOMIC DNA]</scope>
    <source>
        <strain evidence="9 10">Rpa</strain>
    </source>
</reference>
<evidence type="ECO:0000256" key="1">
    <source>
        <dbReference type="ARBA" id="ARBA00001917"/>
    </source>
</evidence>
<dbReference type="AlphaFoldDB" id="A0A4D6YH02"/>
<sequence>MKKIGIFFGSDTGNTEKSAKLIHKEIGSNISILHDISNASKKDIEIFDYLILGVPTWYYGEIQCDWDDFLPTLKKINFLNKTIALFGCGDQEDYAEYFCDALGLIHKVLKKNNAKIVGKWPTIEYNFESSKALLNKDYFVGLALDEDRQPEKTEERIKTWIKNILPNFHV</sequence>
<dbReference type="InterPro" id="IPR029039">
    <property type="entry name" value="Flavoprotein-like_sf"/>
</dbReference>
<feature type="domain" description="Flavodoxin-like" evidence="8">
    <location>
        <begin position="4"/>
        <end position="165"/>
    </location>
</feature>
<proteinExistence type="inferred from homology"/>
<evidence type="ECO:0000256" key="7">
    <source>
        <dbReference type="PIRNR" id="PIRNR038996"/>
    </source>
</evidence>
<dbReference type="NCBIfam" id="NF006737">
    <property type="entry name" value="PRK09267.1-3"/>
    <property type="match status" value="1"/>
</dbReference>
<dbReference type="GO" id="GO:0009055">
    <property type="term" value="F:electron transfer activity"/>
    <property type="evidence" value="ECO:0007669"/>
    <property type="project" value="UniProtKB-UniRule"/>
</dbReference>
<dbReference type="NCBIfam" id="TIGR01752">
    <property type="entry name" value="flav_long"/>
    <property type="match status" value="1"/>
</dbReference>
<evidence type="ECO:0000313" key="9">
    <source>
        <dbReference type="EMBL" id="QCI24938.1"/>
    </source>
</evidence>